<proteinExistence type="inferred from homology"/>
<feature type="non-terminal residue" evidence="8">
    <location>
        <position position="1"/>
    </location>
</feature>
<keyword evidence="5 7" id="KW-0040">ANK repeat</keyword>
<evidence type="ECO:0000256" key="2">
    <source>
        <dbReference type="ARBA" id="ARBA00022737"/>
    </source>
</evidence>
<protein>
    <submittedName>
        <fullName evidence="8">Uncharacterized protein</fullName>
    </submittedName>
</protein>
<dbReference type="Proteomes" id="UP000752696">
    <property type="component" value="Unassembled WGS sequence"/>
</dbReference>
<dbReference type="AlphaFoldDB" id="A0A6V7HIH9"/>
<dbReference type="InterPro" id="IPR011990">
    <property type="entry name" value="TPR-like_helical_dom_sf"/>
</dbReference>
<comment type="caution">
    <text evidence="8">The sequence shown here is derived from an EMBL/GenBank/DDBJ whole genome shotgun (WGS) entry which is preliminary data.</text>
</comment>
<dbReference type="Pfam" id="PF12796">
    <property type="entry name" value="Ank_2"/>
    <property type="match status" value="1"/>
</dbReference>
<dbReference type="SMART" id="SM00248">
    <property type="entry name" value="ANK"/>
    <property type="match status" value="8"/>
</dbReference>
<evidence type="ECO:0000313" key="9">
    <source>
        <dbReference type="Proteomes" id="UP000752696"/>
    </source>
</evidence>
<keyword evidence="9" id="KW-1185">Reference proteome</keyword>
<feature type="repeat" description="ANK" evidence="7">
    <location>
        <begin position="161"/>
        <end position="193"/>
    </location>
</feature>
<name>A0A6V7HIH9_9HYME</name>
<gene>
    <name evidence="8" type="ORF">MHI_LOCUS945573</name>
</gene>
<dbReference type="PANTHER" id="PTHR24173:SF85">
    <property type="entry name" value="PROTEIN FEM-1 HOMOLOG CG6966"/>
    <property type="match status" value="1"/>
</dbReference>
<organism evidence="8 9">
    <name type="scientific">Heterotrigona itama</name>
    <dbReference type="NCBI Taxonomy" id="395501"/>
    <lineage>
        <taxon>Eukaryota</taxon>
        <taxon>Metazoa</taxon>
        <taxon>Ecdysozoa</taxon>
        <taxon>Arthropoda</taxon>
        <taxon>Hexapoda</taxon>
        <taxon>Insecta</taxon>
        <taxon>Pterygota</taxon>
        <taxon>Neoptera</taxon>
        <taxon>Endopterygota</taxon>
        <taxon>Hymenoptera</taxon>
        <taxon>Apocrita</taxon>
        <taxon>Aculeata</taxon>
        <taxon>Apoidea</taxon>
        <taxon>Anthophila</taxon>
        <taxon>Apidae</taxon>
        <taxon>Heterotrigona</taxon>
    </lineage>
</organism>
<comment type="similarity">
    <text evidence="6">Belongs to the fem-1 family.</text>
</comment>
<keyword evidence="4" id="KW-0802">TPR repeat</keyword>
<dbReference type="PRINTS" id="PR01415">
    <property type="entry name" value="ANKYRIN"/>
</dbReference>
<feature type="repeat" description="ANK" evidence="7">
    <location>
        <begin position="20"/>
        <end position="43"/>
    </location>
</feature>
<dbReference type="Gene3D" id="1.25.40.10">
    <property type="entry name" value="Tetratricopeptide repeat domain"/>
    <property type="match status" value="1"/>
</dbReference>
<dbReference type="InterPro" id="IPR002110">
    <property type="entry name" value="Ankyrin_rpt"/>
</dbReference>
<dbReference type="Pfam" id="PF13637">
    <property type="entry name" value="Ank_4"/>
    <property type="match status" value="1"/>
</dbReference>
<dbReference type="PANTHER" id="PTHR24173">
    <property type="entry name" value="ANKYRIN REPEAT CONTAINING"/>
    <property type="match status" value="1"/>
</dbReference>
<feature type="non-terminal residue" evidence="8">
    <location>
        <position position="719"/>
    </location>
</feature>
<dbReference type="PROSITE" id="PS50297">
    <property type="entry name" value="ANK_REP_REGION"/>
    <property type="match status" value="5"/>
</dbReference>
<feature type="repeat" description="ANK" evidence="7">
    <location>
        <begin position="95"/>
        <end position="127"/>
    </location>
</feature>
<accession>A0A6V7HIH9</accession>
<feature type="repeat" description="ANK" evidence="7">
    <location>
        <begin position="532"/>
        <end position="565"/>
    </location>
</feature>
<reference evidence="8" key="1">
    <citation type="submission" date="2020-07" db="EMBL/GenBank/DDBJ databases">
        <authorList>
            <person name="Nazaruddin N."/>
        </authorList>
    </citation>
    <scope>NUCLEOTIDE SEQUENCE</scope>
</reference>
<evidence type="ECO:0000256" key="3">
    <source>
        <dbReference type="ARBA" id="ARBA00022786"/>
    </source>
</evidence>
<evidence type="ECO:0000313" key="8">
    <source>
        <dbReference type="EMBL" id="CAD1480545.1"/>
    </source>
</evidence>
<dbReference type="Gene3D" id="1.25.40.20">
    <property type="entry name" value="Ankyrin repeat-containing domain"/>
    <property type="match status" value="3"/>
</dbReference>
<comment type="pathway">
    <text evidence="1">Protein modification; protein ubiquitination.</text>
</comment>
<dbReference type="PROSITE" id="PS50088">
    <property type="entry name" value="ANK_REPEAT"/>
    <property type="match status" value="6"/>
</dbReference>
<dbReference type="OrthoDB" id="4429489at2759"/>
<dbReference type="FunFam" id="1.25.40.10:FF:000104">
    <property type="entry name" value="Fem-1 homolog c (C.elegans)"/>
    <property type="match status" value="1"/>
</dbReference>
<feature type="repeat" description="ANK" evidence="7">
    <location>
        <begin position="128"/>
        <end position="160"/>
    </location>
</feature>
<dbReference type="InterPro" id="IPR036770">
    <property type="entry name" value="Ankyrin_rpt-contain_sf"/>
</dbReference>
<evidence type="ECO:0000256" key="1">
    <source>
        <dbReference type="ARBA" id="ARBA00004906"/>
    </source>
</evidence>
<keyword evidence="3" id="KW-0833">Ubl conjugation pathway</keyword>
<sequence>ELLEPREKNEVVKLVTTANHGTTPLVIACRNGHYDVAEYLIEKCGANVNQPGLAMFDGEMIERAPPLWCAAAAGYLSLVKLLVKNGAWVNSTTKTHSTPLRAACFDGHFEIVKFLVNHGADIEMANRHGHTSLMIACYKGHIKIVRFLLALQANVNRKSIKGNTALHDCAESGSLEVVKVLIEHGARMDVDSYGMSPLLTAAVTGHRHIVEYFIHMPRLVSRKERIDALELLGATYVDKKRDMMGALECWKRAMNERYYVNPVILKPPPLLVVAAYDFAREITDPNALDGLLNDPDEMRMQALVIRERILGPAHPDTSYYIRYRGAVYADGGMFSRCIELWNYALDMQQSMLEPLDPMTQSSLFSFSELFSFMVNRQINTGRKVPPVHKRDLLQVFKKAVSFQDTVSYGKSRLQMVLEVKQGKEMLDRGSARGRDIAYLNKVLVITLHLASLLCHEMPESIVEYEALHQALYELVQINAKDNNDRNVLHLIFSERGTIFGPEPKSSTYLFPSAHLIKALIKVGADVTARDATGSTVLHLAAMFYPLPDLIVILLDAGAHIDAVNKMGNTFETLIWSNNTYETFLWNKRLYSSVYPVKYTTLACLAARVVKKIYDIKFLSYKTYRLITFWSDAIAFLEEQHIHKKLLHEFWNLPSFPARRTYSNNFDNERLNDMKEEMSLSLFSHVEIYPFSKISRGIIKHNRLIIYDGNNTANHCTRSH</sequence>
<evidence type="ECO:0000256" key="6">
    <source>
        <dbReference type="ARBA" id="ARBA00038500"/>
    </source>
</evidence>
<evidence type="ECO:0000256" key="4">
    <source>
        <dbReference type="ARBA" id="ARBA00022803"/>
    </source>
</evidence>
<keyword evidence="2" id="KW-0677">Repeat</keyword>
<dbReference type="EMBL" id="CAJDYZ010012117">
    <property type="protein sequence ID" value="CAD1480545.1"/>
    <property type="molecule type" value="Genomic_DNA"/>
</dbReference>
<evidence type="ECO:0000256" key="5">
    <source>
        <dbReference type="ARBA" id="ARBA00023043"/>
    </source>
</evidence>
<evidence type="ECO:0000256" key="7">
    <source>
        <dbReference type="PROSITE-ProRule" id="PRU00023"/>
    </source>
</evidence>
<dbReference type="SUPFAM" id="SSF48403">
    <property type="entry name" value="Ankyrin repeat"/>
    <property type="match status" value="1"/>
</dbReference>
<dbReference type="Pfam" id="PF00023">
    <property type="entry name" value="Ank"/>
    <property type="match status" value="2"/>
</dbReference>
<feature type="repeat" description="ANK" evidence="7">
    <location>
        <begin position="62"/>
        <end position="94"/>
    </location>
</feature>